<dbReference type="PANTHER" id="PTHR33281:SF19">
    <property type="entry name" value="VOLTAGE-DEPENDENT ANION CHANNEL-FORMING PROTEIN YNEE"/>
    <property type="match status" value="1"/>
</dbReference>
<evidence type="ECO:0000256" key="6">
    <source>
        <dbReference type="ARBA" id="ARBA00023065"/>
    </source>
</evidence>
<dbReference type="AlphaFoldDB" id="A0A9P6AMG0"/>
<evidence type="ECO:0000256" key="7">
    <source>
        <dbReference type="ARBA" id="ARBA00023136"/>
    </source>
</evidence>
<dbReference type="GO" id="GO:0005254">
    <property type="term" value="F:chloride channel activity"/>
    <property type="evidence" value="ECO:0007669"/>
    <property type="project" value="InterPro"/>
</dbReference>
<keyword evidence="7 9" id="KW-0472">Membrane</keyword>
<name>A0A9P6AMG0_9AGAM</name>
<proteinExistence type="predicted"/>
<comment type="subcellular location">
    <subcellularLocation>
        <location evidence="1">Cell membrane</location>
        <topology evidence="1">Multi-pass membrane protein</topology>
    </subcellularLocation>
</comment>
<evidence type="ECO:0000256" key="4">
    <source>
        <dbReference type="ARBA" id="ARBA00022692"/>
    </source>
</evidence>
<evidence type="ECO:0000256" key="2">
    <source>
        <dbReference type="ARBA" id="ARBA00022448"/>
    </source>
</evidence>
<evidence type="ECO:0000256" key="1">
    <source>
        <dbReference type="ARBA" id="ARBA00004651"/>
    </source>
</evidence>
<keyword evidence="11" id="KW-1185">Reference proteome</keyword>
<comment type="caution">
    <text evidence="10">The sequence shown here is derived from an EMBL/GenBank/DDBJ whole genome shotgun (WGS) entry which is preliminary data.</text>
</comment>
<keyword evidence="4 9" id="KW-0812">Transmembrane</keyword>
<feature type="transmembrane region" description="Helical" evidence="9">
    <location>
        <begin position="140"/>
        <end position="159"/>
    </location>
</feature>
<sequence length="592" mass="65894">MRTAYTATASDGKPDRKCLKWGMSHSSNIDLRGMNDSGQSRYQVWSPSVRPGHNFVKPRFIMPLVDSPVHPHTMDRLKVHATDDYFVHAVDPFSAPDGFFLSLLRAVLATALFRCWPVILFFTAWAAAICAIASKGRDVVIQPTLLTVLGTVLGFVISYRTSSSFERYNEGRRLWASVIFGSRTLSRYIWFHVPDRWADGPDHELNETEKKGRSLVEKKTVINLIEGFAVAVKHYLRGEDGIYYEGTFLFYSEDIFCGELRIQYVDLYHLVKYLPPYALPRGMPPPPSPRHSVSSDRERSVGDLESQSPNALSPNEARRRGPMLAPLRSEFSPKAAPKKAIINGGCGSAPLLAKRGVEVSGKARARARARKGITSHNIPLEITLYISSYISTLQSRKHLDVPTITNLLNAINIMGDALTGLERVLTTPIPFSLTVGLQIFRPFVVNYLPLLLRLAIPTVGPLKWVTIPATFVASFIYFGFLAAGEEIENPFGYDKVCSIGIPTTFLSPVIDGPEFQNDLNLDHFTQNIIRLELNSLTARAMPDIHNWAFSPANNHLFGSEFSDAAPEEWVRRGPDAIADILMKETGPMSASS</sequence>
<dbReference type="PANTHER" id="PTHR33281">
    <property type="entry name" value="UPF0187 PROTEIN YNEE"/>
    <property type="match status" value="1"/>
</dbReference>
<organism evidence="10 11">
    <name type="scientific">Hydnum rufescens UP504</name>
    <dbReference type="NCBI Taxonomy" id="1448309"/>
    <lineage>
        <taxon>Eukaryota</taxon>
        <taxon>Fungi</taxon>
        <taxon>Dikarya</taxon>
        <taxon>Basidiomycota</taxon>
        <taxon>Agaricomycotina</taxon>
        <taxon>Agaricomycetes</taxon>
        <taxon>Cantharellales</taxon>
        <taxon>Hydnaceae</taxon>
        <taxon>Hydnum</taxon>
    </lineage>
</organism>
<dbReference type="OrthoDB" id="1368at2759"/>
<accession>A0A9P6AMG0</accession>
<evidence type="ECO:0000256" key="3">
    <source>
        <dbReference type="ARBA" id="ARBA00022475"/>
    </source>
</evidence>
<dbReference type="Proteomes" id="UP000886523">
    <property type="component" value="Unassembled WGS sequence"/>
</dbReference>
<keyword evidence="5 9" id="KW-1133">Transmembrane helix</keyword>
<reference evidence="10" key="1">
    <citation type="journal article" date="2020" name="Nat. Commun.">
        <title>Large-scale genome sequencing of mycorrhizal fungi provides insights into the early evolution of symbiotic traits.</title>
        <authorList>
            <person name="Miyauchi S."/>
            <person name="Kiss E."/>
            <person name="Kuo A."/>
            <person name="Drula E."/>
            <person name="Kohler A."/>
            <person name="Sanchez-Garcia M."/>
            <person name="Morin E."/>
            <person name="Andreopoulos B."/>
            <person name="Barry K.W."/>
            <person name="Bonito G."/>
            <person name="Buee M."/>
            <person name="Carver A."/>
            <person name="Chen C."/>
            <person name="Cichocki N."/>
            <person name="Clum A."/>
            <person name="Culley D."/>
            <person name="Crous P.W."/>
            <person name="Fauchery L."/>
            <person name="Girlanda M."/>
            <person name="Hayes R.D."/>
            <person name="Keri Z."/>
            <person name="LaButti K."/>
            <person name="Lipzen A."/>
            <person name="Lombard V."/>
            <person name="Magnuson J."/>
            <person name="Maillard F."/>
            <person name="Murat C."/>
            <person name="Nolan M."/>
            <person name="Ohm R.A."/>
            <person name="Pangilinan J."/>
            <person name="Pereira M.F."/>
            <person name="Perotto S."/>
            <person name="Peter M."/>
            <person name="Pfister S."/>
            <person name="Riley R."/>
            <person name="Sitrit Y."/>
            <person name="Stielow J.B."/>
            <person name="Szollosi G."/>
            <person name="Zifcakova L."/>
            <person name="Stursova M."/>
            <person name="Spatafora J.W."/>
            <person name="Tedersoo L."/>
            <person name="Vaario L.M."/>
            <person name="Yamada A."/>
            <person name="Yan M."/>
            <person name="Wang P."/>
            <person name="Xu J."/>
            <person name="Bruns T."/>
            <person name="Baldrian P."/>
            <person name="Vilgalys R."/>
            <person name="Dunand C."/>
            <person name="Henrissat B."/>
            <person name="Grigoriev I.V."/>
            <person name="Hibbett D."/>
            <person name="Nagy L.G."/>
            <person name="Martin F.M."/>
        </authorList>
    </citation>
    <scope>NUCLEOTIDE SEQUENCE</scope>
    <source>
        <strain evidence="10">UP504</strain>
    </source>
</reference>
<keyword evidence="6" id="KW-0406">Ion transport</keyword>
<evidence type="ECO:0000313" key="11">
    <source>
        <dbReference type="Proteomes" id="UP000886523"/>
    </source>
</evidence>
<evidence type="ECO:0000256" key="9">
    <source>
        <dbReference type="SAM" id="Phobius"/>
    </source>
</evidence>
<evidence type="ECO:0000256" key="5">
    <source>
        <dbReference type="ARBA" id="ARBA00022989"/>
    </source>
</evidence>
<gene>
    <name evidence="10" type="ORF">BS47DRAFT_1397754</name>
</gene>
<dbReference type="Pfam" id="PF25539">
    <property type="entry name" value="Bestrophin_2"/>
    <property type="match status" value="2"/>
</dbReference>
<feature type="transmembrane region" description="Helical" evidence="9">
    <location>
        <begin position="111"/>
        <end position="134"/>
    </location>
</feature>
<feature type="compositionally biased region" description="Basic and acidic residues" evidence="8">
    <location>
        <begin position="293"/>
        <end position="302"/>
    </location>
</feature>
<evidence type="ECO:0000313" key="10">
    <source>
        <dbReference type="EMBL" id="KAF9508535.1"/>
    </source>
</evidence>
<dbReference type="GO" id="GO:0005886">
    <property type="term" value="C:plasma membrane"/>
    <property type="evidence" value="ECO:0007669"/>
    <property type="project" value="UniProtKB-SubCell"/>
</dbReference>
<evidence type="ECO:0000256" key="8">
    <source>
        <dbReference type="SAM" id="MobiDB-lite"/>
    </source>
</evidence>
<keyword evidence="2" id="KW-0813">Transport</keyword>
<protein>
    <submittedName>
        <fullName evidence="10">Uncharacterized protein</fullName>
    </submittedName>
</protein>
<dbReference type="EMBL" id="MU129057">
    <property type="protein sequence ID" value="KAF9508535.1"/>
    <property type="molecule type" value="Genomic_DNA"/>
</dbReference>
<keyword evidence="3" id="KW-1003">Cell membrane</keyword>
<dbReference type="InterPro" id="IPR044669">
    <property type="entry name" value="YneE/VCCN1/2-like"/>
</dbReference>
<feature type="region of interest" description="Disordered" evidence="8">
    <location>
        <begin position="282"/>
        <end position="319"/>
    </location>
</feature>